<dbReference type="EMBL" id="PVNE01000059">
    <property type="protein sequence ID" value="PRX38492.1"/>
    <property type="molecule type" value="Genomic_DNA"/>
</dbReference>
<name>A0A2T0L9S7_9BACL</name>
<organism evidence="1 2">
    <name type="scientific">Planifilum fimeticola</name>
    <dbReference type="NCBI Taxonomy" id="201975"/>
    <lineage>
        <taxon>Bacteria</taxon>
        <taxon>Bacillati</taxon>
        <taxon>Bacillota</taxon>
        <taxon>Bacilli</taxon>
        <taxon>Bacillales</taxon>
        <taxon>Thermoactinomycetaceae</taxon>
        <taxon>Planifilum</taxon>
    </lineage>
</organism>
<proteinExistence type="predicted"/>
<evidence type="ECO:0000313" key="1">
    <source>
        <dbReference type="EMBL" id="PRX38492.1"/>
    </source>
</evidence>
<dbReference type="RefSeq" id="WP_106346824.1">
    <property type="nucleotide sequence ID" value="NZ_PVNE01000059.1"/>
</dbReference>
<comment type="caution">
    <text evidence="1">The sequence shown here is derived from an EMBL/GenBank/DDBJ whole genome shotgun (WGS) entry which is preliminary data.</text>
</comment>
<reference evidence="1 2" key="1">
    <citation type="submission" date="2018-03" db="EMBL/GenBank/DDBJ databases">
        <title>Genomic Encyclopedia of Archaeal and Bacterial Type Strains, Phase II (KMG-II): from individual species to whole genera.</title>
        <authorList>
            <person name="Goeker M."/>
        </authorList>
    </citation>
    <scope>NUCLEOTIDE SEQUENCE [LARGE SCALE GENOMIC DNA]</scope>
    <source>
        <strain evidence="1 2">DSM 44946</strain>
    </source>
</reference>
<protein>
    <recommendedName>
        <fullName evidence="3">DUF1963 domain-containing protein</fullName>
    </recommendedName>
</protein>
<evidence type="ECO:0008006" key="3">
    <source>
        <dbReference type="Google" id="ProtNLM"/>
    </source>
</evidence>
<keyword evidence="2" id="KW-1185">Reference proteome</keyword>
<gene>
    <name evidence="1" type="ORF">CLV97_1593</name>
</gene>
<dbReference type="Proteomes" id="UP000237797">
    <property type="component" value="Unassembled WGS sequence"/>
</dbReference>
<dbReference type="AlphaFoldDB" id="A0A2T0L9S7"/>
<evidence type="ECO:0000313" key="2">
    <source>
        <dbReference type="Proteomes" id="UP000237797"/>
    </source>
</evidence>
<dbReference type="OrthoDB" id="7014670at2"/>
<accession>A0A2T0L9S7</accession>
<sequence length="242" mass="27714">MNGYQLCIDEQQVPQHPQVLSFIGGYPRIPITEDFPKCQLCGAEQSFFFQVAFPKNHVWKDLSIAIFACTSCDDEKYCIPEMLPSGNPSIGLDQGGLYGVNIPKNFLRSYQRNFRILIFPTDQGELRTEYVPKVAYKKLKLSAKGCKEAIGIVGGKPRWIQGDETPASYDGHVPMKFLMQINEYLQFDILPGAPSQMEYDFFTDEIKPSKMRYYELFLGNSIYFFGTEPPYEPLVYVFTQID</sequence>